<proteinExistence type="predicted"/>
<evidence type="ECO:0000313" key="1">
    <source>
        <dbReference type="EMBL" id="GEW67283.1"/>
    </source>
</evidence>
<organism evidence="1">
    <name type="scientific">Tanacetum cinerariifolium</name>
    <name type="common">Dalmatian daisy</name>
    <name type="synonym">Chrysanthemum cinerariifolium</name>
    <dbReference type="NCBI Taxonomy" id="118510"/>
    <lineage>
        <taxon>Eukaryota</taxon>
        <taxon>Viridiplantae</taxon>
        <taxon>Streptophyta</taxon>
        <taxon>Embryophyta</taxon>
        <taxon>Tracheophyta</taxon>
        <taxon>Spermatophyta</taxon>
        <taxon>Magnoliopsida</taxon>
        <taxon>eudicotyledons</taxon>
        <taxon>Gunneridae</taxon>
        <taxon>Pentapetalae</taxon>
        <taxon>asterids</taxon>
        <taxon>campanulids</taxon>
        <taxon>Asterales</taxon>
        <taxon>Asteraceae</taxon>
        <taxon>Asteroideae</taxon>
        <taxon>Anthemideae</taxon>
        <taxon>Anthemidinae</taxon>
        <taxon>Tanacetum</taxon>
    </lineage>
</organism>
<dbReference type="EMBL" id="BKCJ010068628">
    <property type="protein sequence ID" value="GEW67283.1"/>
    <property type="molecule type" value="Genomic_DNA"/>
</dbReference>
<accession>A0A699GWX5</accession>
<name>A0A699GWX5_TANCI</name>
<dbReference type="AlphaFoldDB" id="A0A699GWX5"/>
<reference evidence="1" key="1">
    <citation type="journal article" date="2019" name="Sci. Rep.">
        <title>Draft genome of Tanacetum cinerariifolium, the natural source of mosquito coil.</title>
        <authorList>
            <person name="Yamashiro T."/>
            <person name="Shiraishi A."/>
            <person name="Satake H."/>
            <person name="Nakayama K."/>
        </authorList>
    </citation>
    <scope>NUCLEOTIDE SEQUENCE</scope>
</reference>
<gene>
    <name evidence="1" type="ORF">Tci_239259</name>
</gene>
<protein>
    <submittedName>
        <fullName evidence="1">Uncharacterized protein</fullName>
    </submittedName>
</protein>
<sequence length="92" mass="10594">MAALPRFDKLHRTVNSPNWEPMFILYCHMSISKDLRLARKINALCAGLTAIIDKRENFADELNVMVGRSVLEKMVEFMKEVLGKDILNMINL</sequence>
<comment type="caution">
    <text evidence="1">The sequence shown here is derived from an EMBL/GenBank/DDBJ whole genome shotgun (WGS) entry which is preliminary data.</text>
</comment>